<protein>
    <recommendedName>
        <fullName evidence="3">BTB domain-containing protein</fullName>
    </recommendedName>
</protein>
<keyword evidence="2" id="KW-1185">Reference proteome</keyword>
<dbReference type="Proteomes" id="UP000240883">
    <property type="component" value="Unassembled WGS sequence"/>
</dbReference>
<organism evidence="1 2">
    <name type="scientific">Corynespora cassiicola Philippines</name>
    <dbReference type="NCBI Taxonomy" id="1448308"/>
    <lineage>
        <taxon>Eukaryota</taxon>
        <taxon>Fungi</taxon>
        <taxon>Dikarya</taxon>
        <taxon>Ascomycota</taxon>
        <taxon>Pezizomycotina</taxon>
        <taxon>Dothideomycetes</taxon>
        <taxon>Pleosporomycetidae</taxon>
        <taxon>Pleosporales</taxon>
        <taxon>Corynesporascaceae</taxon>
        <taxon>Corynespora</taxon>
    </lineage>
</organism>
<dbReference type="AlphaFoldDB" id="A0A2T2PCV7"/>
<evidence type="ECO:0008006" key="3">
    <source>
        <dbReference type="Google" id="ProtNLM"/>
    </source>
</evidence>
<proteinExistence type="predicted"/>
<name>A0A2T2PCV7_CORCC</name>
<dbReference type="OrthoDB" id="10575280at2759"/>
<evidence type="ECO:0000313" key="2">
    <source>
        <dbReference type="Proteomes" id="UP000240883"/>
    </source>
</evidence>
<gene>
    <name evidence="1" type="ORF">BS50DRAFT_568132</name>
</gene>
<evidence type="ECO:0000313" key="1">
    <source>
        <dbReference type="EMBL" id="PSN75492.1"/>
    </source>
</evidence>
<dbReference type="EMBL" id="KZ678128">
    <property type="protein sequence ID" value="PSN75492.1"/>
    <property type="molecule type" value="Genomic_DNA"/>
</dbReference>
<accession>A0A2T2PCV7</accession>
<reference evidence="1 2" key="1">
    <citation type="journal article" date="2018" name="Front. Microbiol.">
        <title>Genome-Wide Analysis of Corynespora cassiicola Leaf Fall Disease Putative Effectors.</title>
        <authorList>
            <person name="Lopez D."/>
            <person name="Ribeiro S."/>
            <person name="Label P."/>
            <person name="Fumanal B."/>
            <person name="Venisse J.S."/>
            <person name="Kohler A."/>
            <person name="de Oliveira R.R."/>
            <person name="Labutti K."/>
            <person name="Lipzen A."/>
            <person name="Lail K."/>
            <person name="Bauer D."/>
            <person name="Ohm R.A."/>
            <person name="Barry K.W."/>
            <person name="Spatafora J."/>
            <person name="Grigoriev I.V."/>
            <person name="Martin F.M."/>
            <person name="Pujade-Renaud V."/>
        </authorList>
    </citation>
    <scope>NUCLEOTIDE SEQUENCE [LARGE SCALE GENOMIC DNA]</scope>
    <source>
        <strain evidence="1 2">Philippines</strain>
    </source>
</reference>
<sequence>MLALTEYSAPGPNTGLTDEALFALSSGAGKEAGAVRIHIDGTWFRVPAALIHKHTTGLRISGHGIHLNSTSCAATLQLFVEFAYTGSWRDRGVKVDWKTKPLTKELETFQYGGGDAYDGSWKMKAAMLAVDLGKKMGAPRFHNHAMAQLYQMFCVEHARLDVKVVTWALIVGSEDVKEFMHDVLVTNWFKGTGVVEPGKDWCGMFEDHVDMKNDVLMRQGLRNDPMRLEDWLLDEMPDMSEMRRSSVGSGVKDDMSLDRRFTTL</sequence>